<evidence type="ECO:0000313" key="5">
    <source>
        <dbReference type="Proteomes" id="UP000313359"/>
    </source>
</evidence>
<dbReference type="EMBL" id="ML122337">
    <property type="protein sequence ID" value="RPD52863.1"/>
    <property type="molecule type" value="Genomic_DNA"/>
</dbReference>
<feature type="compositionally biased region" description="Acidic residues" evidence="1">
    <location>
        <begin position="1"/>
        <end position="10"/>
    </location>
</feature>
<dbReference type="STRING" id="1328759.A0A5C2RMW7"/>
<organism evidence="4 5">
    <name type="scientific">Lentinus tigrinus ALCF2SS1-6</name>
    <dbReference type="NCBI Taxonomy" id="1328759"/>
    <lineage>
        <taxon>Eukaryota</taxon>
        <taxon>Fungi</taxon>
        <taxon>Dikarya</taxon>
        <taxon>Basidiomycota</taxon>
        <taxon>Agaricomycotina</taxon>
        <taxon>Agaricomycetes</taxon>
        <taxon>Polyporales</taxon>
        <taxon>Polyporaceae</taxon>
        <taxon>Lentinus</taxon>
    </lineage>
</organism>
<feature type="compositionally biased region" description="Low complexity" evidence="1">
    <location>
        <begin position="402"/>
        <end position="421"/>
    </location>
</feature>
<feature type="compositionally biased region" description="Low complexity" evidence="1">
    <location>
        <begin position="129"/>
        <end position="138"/>
    </location>
</feature>
<evidence type="ECO:0000313" key="3">
    <source>
        <dbReference type="EMBL" id="RPD52286.1"/>
    </source>
</evidence>
<feature type="region of interest" description="Disordered" evidence="1">
    <location>
        <begin position="351"/>
        <end position="421"/>
    </location>
</feature>
<sequence>MPTQEIDDNDPSVQYFSGWSQDNSPGSSHNTLHGPSTAGATASLSFSGTGIEVHGVVRPSQQKQSQSLQFLIDKGSPTNFASHPVGQQTNAQLYRSPALQPGTHTLEIVNQLFSGDPVVWLDFFVVSSSQDPDGPQQSTTVPPQNFPGPITTTTHDSEPVPTHDTSSADSSSASVSTSAADVSGTQSTQTSSSISHSSPASEASISRASGTSTGPPSQGSTSPGSNAGDPSTTYSTLADHYPSTTRSPFTSSSTPSGPNPVTPATTAMAHGANHPNVGAIVGGVIAALVVLLLLVFVYWRRHRKPRRHGSAIFYPFTMAKDEERVVDDKFEVGTIATTAEGVVTTWNPERLQVPSRSPNTHVQPPRRKPVPVDIPPDDVSVSSPTTAVASRPVSSKPLMHQSASAASVDTADVSRASWHAL</sequence>
<feature type="compositionally biased region" description="Low complexity" evidence="1">
    <location>
        <begin position="377"/>
        <end position="390"/>
    </location>
</feature>
<feature type="compositionally biased region" description="Low complexity" evidence="1">
    <location>
        <begin position="164"/>
        <end position="225"/>
    </location>
</feature>
<evidence type="ECO:0000256" key="2">
    <source>
        <dbReference type="SAM" id="Phobius"/>
    </source>
</evidence>
<feature type="compositionally biased region" description="Polar residues" evidence="1">
    <location>
        <begin position="11"/>
        <end position="43"/>
    </location>
</feature>
<proteinExistence type="predicted"/>
<reference evidence="4" key="1">
    <citation type="journal article" date="2018" name="Genome Biol. Evol.">
        <title>Genomics and development of Lentinus tigrinus, a white-rot wood-decaying mushroom with dimorphic fruiting bodies.</title>
        <authorList>
            <person name="Wu B."/>
            <person name="Xu Z."/>
            <person name="Knudson A."/>
            <person name="Carlson A."/>
            <person name="Chen N."/>
            <person name="Kovaka S."/>
            <person name="LaButti K."/>
            <person name="Lipzen A."/>
            <person name="Pennachio C."/>
            <person name="Riley R."/>
            <person name="Schakwitz W."/>
            <person name="Umezawa K."/>
            <person name="Ohm R.A."/>
            <person name="Grigoriev I.V."/>
            <person name="Nagy L.G."/>
            <person name="Gibbons J."/>
            <person name="Hibbett D."/>
        </authorList>
    </citation>
    <scope>NUCLEOTIDE SEQUENCE [LARGE SCALE GENOMIC DNA]</scope>
    <source>
        <strain evidence="4">ALCF2SS1-6</strain>
    </source>
</reference>
<keyword evidence="2" id="KW-1133">Transmembrane helix</keyword>
<feature type="region of interest" description="Disordered" evidence="1">
    <location>
        <begin position="1"/>
        <end position="43"/>
    </location>
</feature>
<feature type="region of interest" description="Disordered" evidence="1">
    <location>
        <begin position="129"/>
        <end position="268"/>
    </location>
</feature>
<keyword evidence="2" id="KW-0812">Transmembrane</keyword>
<dbReference type="Proteomes" id="UP000313359">
    <property type="component" value="Unassembled WGS sequence"/>
</dbReference>
<evidence type="ECO:0000256" key="1">
    <source>
        <dbReference type="SAM" id="MobiDB-lite"/>
    </source>
</evidence>
<name>A0A5C2RMW7_9APHY</name>
<dbReference type="AlphaFoldDB" id="A0A5C2RMW7"/>
<dbReference type="Gene3D" id="2.60.120.260">
    <property type="entry name" value="Galactose-binding domain-like"/>
    <property type="match status" value="1"/>
</dbReference>
<accession>A0A5C2RMW7</accession>
<feature type="transmembrane region" description="Helical" evidence="2">
    <location>
        <begin position="277"/>
        <end position="299"/>
    </location>
</feature>
<protein>
    <submittedName>
        <fullName evidence="4">Uncharacterized protein</fullName>
    </submittedName>
</protein>
<keyword evidence="5" id="KW-1185">Reference proteome</keyword>
<keyword evidence="2" id="KW-0472">Membrane</keyword>
<gene>
    <name evidence="4" type="ORF">L227DRAFT_427931</name>
    <name evidence="3" type="ORF">L227DRAFT_617933</name>
</gene>
<dbReference type="EMBL" id="ML122377">
    <property type="protein sequence ID" value="RPD52286.1"/>
    <property type="molecule type" value="Genomic_DNA"/>
</dbReference>
<dbReference type="OrthoDB" id="3265734at2759"/>
<evidence type="ECO:0000313" key="4">
    <source>
        <dbReference type="EMBL" id="RPD52863.1"/>
    </source>
</evidence>
<feature type="compositionally biased region" description="Low complexity" evidence="1">
    <location>
        <begin position="242"/>
        <end position="256"/>
    </location>
</feature>